<protein>
    <submittedName>
        <fullName evidence="2">GNAT family N-acetyltransferase</fullName>
    </submittedName>
</protein>
<name>A0A9D1JSQ7_9FIRM</name>
<sequence>MAYRWPENLLVAKDGEKVIGFAGYGESEEAGYGEILALYVLKEYHDQKVGYALMNAAIKKLEGYDKIQIALI</sequence>
<accession>A0A9D1JSQ7</accession>
<dbReference type="InterPro" id="IPR016181">
    <property type="entry name" value="Acyl_CoA_acyltransferase"/>
</dbReference>
<dbReference type="SUPFAM" id="SSF55729">
    <property type="entry name" value="Acyl-CoA N-acyltransferases (Nat)"/>
    <property type="match status" value="1"/>
</dbReference>
<dbReference type="PROSITE" id="PS51186">
    <property type="entry name" value="GNAT"/>
    <property type="match status" value="1"/>
</dbReference>
<dbReference type="GO" id="GO:0016747">
    <property type="term" value="F:acyltransferase activity, transferring groups other than amino-acyl groups"/>
    <property type="evidence" value="ECO:0007669"/>
    <property type="project" value="InterPro"/>
</dbReference>
<dbReference type="InterPro" id="IPR000182">
    <property type="entry name" value="GNAT_dom"/>
</dbReference>
<evidence type="ECO:0000313" key="3">
    <source>
        <dbReference type="Proteomes" id="UP000823927"/>
    </source>
</evidence>
<proteinExistence type="predicted"/>
<organism evidence="2 3">
    <name type="scientific">Candidatus Scybalocola faecigallinarum</name>
    <dbReference type="NCBI Taxonomy" id="2840941"/>
    <lineage>
        <taxon>Bacteria</taxon>
        <taxon>Bacillati</taxon>
        <taxon>Bacillota</taxon>
        <taxon>Clostridia</taxon>
        <taxon>Lachnospirales</taxon>
        <taxon>Lachnospiraceae</taxon>
        <taxon>Lachnospiraceae incertae sedis</taxon>
        <taxon>Candidatus Scybalocola (ex Gilroy et al. 2021)</taxon>
    </lineage>
</organism>
<evidence type="ECO:0000259" key="1">
    <source>
        <dbReference type="PROSITE" id="PS51186"/>
    </source>
</evidence>
<dbReference type="Gene3D" id="3.40.630.30">
    <property type="match status" value="1"/>
</dbReference>
<comment type="caution">
    <text evidence="2">The sequence shown here is derived from an EMBL/GenBank/DDBJ whole genome shotgun (WGS) entry which is preliminary data.</text>
</comment>
<dbReference type="Pfam" id="PF00583">
    <property type="entry name" value="Acetyltransf_1"/>
    <property type="match status" value="1"/>
</dbReference>
<dbReference type="Proteomes" id="UP000823927">
    <property type="component" value="Unassembled WGS sequence"/>
</dbReference>
<feature type="domain" description="N-acetyltransferase" evidence="1">
    <location>
        <begin position="1"/>
        <end position="72"/>
    </location>
</feature>
<gene>
    <name evidence="2" type="ORF">IAB46_13740</name>
</gene>
<dbReference type="EMBL" id="DVIT01000059">
    <property type="protein sequence ID" value="HIS48585.1"/>
    <property type="molecule type" value="Genomic_DNA"/>
</dbReference>
<dbReference type="CDD" id="cd04301">
    <property type="entry name" value="NAT_SF"/>
    <property type="match status" value="1"/>
</dbReference>
<reference evidence="2" key="2">
    <citation type="journal article" date="2021" name="PeerJ">
        <title>Extensive microbial diversity within the chicken gut microbiome revealed by metagenomics and culture.</title>
        <authorList>
            <person name="Gilroy R."/>
            <person name="Ravi A."/>
            <person name="Getino M."/>
            <person name="Pursley I."/>
            <person name="Horton D.L."/>
            <person name="Alikhan N.F."/>
            <person name="Baker D."/>
            <person name="Gharbi K."/>
            <person name="Hall N."/>
            <person name="Watson M."/>
            <person name="Adriaenssens E.M."/>
            <person name="Foster-Nyarko E."/>
            <person name="Jarju S."/>
            <person name="Secka A."/>
            <person name="Antonio M."/>
            <person name="Oren A."/>
            <person name="Chaudhuri R.R."/>
            <person name="La Ragione R."/>
            <person name="Hildebrand F."/>
            <person name="Pallen M.J."/>
        </authorList>
    </citation>
    <scope>NUCLEOTIDE SEQUENCE</scope>
    <source>
        <strain evidence="2">CHK178-757</strain>
    </source>
</reference>
<reference evidence="2" key="1">
    <citation type="submission" date="2020-10" db="EMBL/GenBank/DDBJ databases">
        <authorList>
            <person name="Gilroy R."/>
        </authorList>
    </citation>
    <scope>NUCLEOTIDE SEQUENCE</scope>
    <source>
        <strain evidence="2">CHK178-757</strain>
    </source>
</reference>
<evidence type="ECO:0000313" key="2">
    <source>
        <dbReference type="EMBL" id="HIS48585.1"/>
    </source>
</evidence>
<dbReference type="AlphaFoldDB" id="A0A9D1JSQ7"/>